<dbReference type="eggNOG" id="ENOG502SQKR">
    <property type="taxonomic scope" value="Eukaryota"/>
</dbReference>
<dbReference type="HOGENOM" id="CLU_052397_0_1_1"/>
<evidence type="ECO:0000259" key="2">
    <source>
        <dbReference type="PROSITE" id="PS50097"/>
    </source>
</evidence>
<dbReference type="STRING" id="743788.S8G4A4"/>
<dbReference type="AlphaFoldDB" id="S8G4A4"/>
<sequence length="353" mass="38947">MDVDMASNASGPAAQLSNRSAMELRDAPAPFNKSTADVILRSSDRCDFRVRRVILAEASPVFEGMFDLPQPPHQHESSVSGGAHRDGLPILVMQEDSRTLDVLLRICYPVMNPTFDSLEALSPVLAAAVKYAVDGAIATIRADLRKFMKQYPLRVFCLSMHHGFLEEAEEAAKASLTHTRRNLLAADTPELELVNGKVPLYLINYHQACADTLCVLKSRLPFVDHDDWAWFLCDEDEEVCPSDLTVNGPVFLGNGVVANPARWWSNYKVSAYDKLQSTPCGTTISGDTQLLALTLDDANKCPSCRYCAREQMGIFVKELAAYVDHQVSAVRFADFSPPHMKAALSQPGNQEQT</sequence>
<protein>
    <recommendedName>
        <fullName evidence="2">BTB domain-containing protein</fullName>
    </recommendedName>
</protein>
<feature type="region of interest" description="Disordered" evidence="1">
    <location>
        <begin position="1"/>
        <end position="21"/>
    </location>
</feature>
<dbReference type="Proteomes" id="UP000015241">
    <property type="component" value="Unassembled WGS sequence"/>
</dbReference>
<dbReference type="SMART" id="SM00225">
    <property type="entry name" value="BTB"/>
    <property type="match status" value="1"/>
</dbReference>
<dbReference type="Pfam" id="PF00651">
    <property type="entry name" value="BTB"/>
    <property type="match status" value="1"/>
</dbReference>
<dbReference type="SUPFAM" id="SSF54695">
    <property type="entry name" value="POZ domain"/>
    <property type="match status" value="1"/>
</dbReference>
<reference evidence="3 4" key="1">
    <citation type="journal article" date="2012" name="Science">
        <title>The Paleozoic origin of enzymatic lignin decomposition reconstructed from 31 fungal genomes.</title>
        <authorList>
            <person name="Floudas D."/>
            <person name="Binder M."/>
            <person name="Riley R."/>
            <person name="Barry K."/>
            <person name="Blanchette R.A."/>
            <person name="Henrissat B."/>
            <person name="Martinez A.T."/>
            <person name="Otillar R."/>
            <person name="Spatafora J.W."/>
            <person name="Yadav J.S."/>
            <person name="Aerts A."/>
            <person name="Benoit I."/>
            <person name="Boyd A."/>
            <person name="Carlson A."/>
            <person name="Copeland A."/>
            <person name="Coutinho P.M."/>
            <person name="de Vries R.P."/>
            <person name="Ferreira P."/>
            <person name="Findley K."/>
            <person name="Foster B."/>
            <person name="Gaskell J."/>
            <person name="Glotzer D."/>
            <person name="Gorecki P."/>
            <person name="Heitman J."/>
            <person name="Hesse C."/>
            <person name="Hori C."/>
            <person name="Igarashi K."/>
            <person name="Jurgens J.A."/>
            <person name="Kallen N."/>
            <person name="Kersten P."/>
            <person name="Kohler A."/>
            <person name="Kuees U."/>
            <person name="Kumar T.K.A."/>
            <person name="Kuo A."/>
            <person name="LaButti K."/>
            <person name="Larrondo L.F."/>
            <person name="Lindquist E."/>
            <person name="Ling A."/>
            <person name="Lombard V."/>
            <person name="Lucas S."/>
            <person name="Lundell T."/>
            <person name="Martin R."/>
            <person name="McLaughlin D.J."/>
            <person name="Morgenstern I."/>
            <person name="Morin E."/>
            <person name="Murat C."/>
            <person name="Nagy L.G."/>
            <person name="Nolan M."/>
            <person name="Ohm R.A."/>
            <person name="Patyshakuliyeva A."/>
            <person name="Rokas A."/>
            <person name="Ruiz-Duenas F.J."/>
            <person name="Sabat G."/>
            <person name="Salamov A."/>
            <person name="Samejima M."/>
            <person name="Schmutz J."/>
            <person name="Slot J.C."/>
            <person name="St John F."/>
            <person name="Stenlid J."/>
            <person name="Sun H."/>
            <person name="Sun S."/>
            <person name="Syed K."/>
            <person name="Tsang A."/>
            <person name="Wiebenga A."/>
            <person name="Young D."/>
            <person name="Pisabarro A."/>
            <person name="Eastwood D.C."/>
            <person name="Martin F."/>
            <person name="Cullen D."/>
            <person name="Grigoriev I.V."/>
            <person name="Hibbett D.S."/>
        </authorList>
    </citation>
    <scope>NUCLEOTIDE SEQUENCE</scope>
    <source>
        <strain evidence="4">FP-58527</strain>
    </source>
</reference>
<evidence type="ECO:0000256" key="1">
    <source>
        <dbReference type="SAM" id="MobiDB-lite"/>
    </source>
</evidence>
<proteinExistence type="predicted"/>
<evidence type="ECO:0000313" key="4">
    <source>
        <dbReference type="Proteomes" id="UP000015241"/>
    </source>
</evidence>
<dbReference type="InterPro" id="IPR011333">
    <property type="entry name" value="SKP1/BTB/POZ_sf"/>
</dbReference>
<keyword evidence="4" id="KW-1185">Reference proteome</keyword>
<dbReference type="InterPro" id="IPR000210">
    <property type="entry name" value="BTB/POZ_dom"/>
</dbReference>
<accession>S8G4A4</accession>
<dbReference type="CDD" id="cd18186">
    <property type="entry name" value="BTB_POZ_ZBTB_KLHL-like"/>
    <property type="match status" value="1"/>
</dbReference>
<feature type="domain" description="BTB" evidence="2">
    <location>
        <begin position="36"/>
        <end position="108"/>
    </location>
</feature>
<dbReference type="OrthoDB" id="3357985at2759"/>
<dbReference type="PROSITE" id="PS50097">
    <property type="entry name" value="BTB"/>
    <property type="match status" value="1"/>
</dbReference>
<dbReference type="InParanoid" id="S8G4A4"/>
<feature type="compositionally biased region" description="Polar residues" evidence="1">
    <location>
        <begin position="7"/>
        <end position="20"/>
    </location>
</feature>
<organism evidence="3 4">
    <name type="scientific">Fomitopsis schrenkii</name>
    <name type="common">Brown rot fungus</name>
    <dbReference type="NCBI Taxonomy" id="2126942"/>
    <lineage>
        <taxon>Eukaryota</taxon>
        <taxon>Fungi</taxon>
        <taxon>Dikarya</taxon>
        <taxon>Basidiomycota</taxon>
        <taxon>Agaricomycotina</taxon>
        <taxon>Agaricomycetes</taxon>
        <taxon>Polyporales</taxon>
        <taxon>Fomitopsis</taxon>
    </lineage>
</organism>
<name>S8G4A4_FOMSC</name>
<evidence type="ECO:0000313" key="3">
    <source>
        <dbReference type="EMBL" id="EPT05080.1"/>
    </source>
</evidence>
<gene>
    <name evidence="3" type="ORF">FOMPIDRAFT_134346</name>
</gene>
<dbReference type="Gene3D" id="3.30.710.10">
    <property type="entry name" value="Potassium Channel Kv1.1, Chain A"/>
    <property type="match status" value="1"/>
</dbReference>
<dbReference type="EMBL" id="KE504124">
    <property type="protein sequence ID" value="EPT05080.1"/>
    <property type="molecule type" value="Genomic_DNA"/>
</dbReference>